<dbReference type="EnsemblPlants" id="Pp3c3_33080V3.1">
    <property type="protein sequence ID" value="PAC:32940231.CDS.1"/>
    <property type="gene ID" value="Pp3c3_33080"/>
</dbReference>
<reference evidence="1 3" key="1">
    <citation type="journal article" date="2008" name="Science">
        <title>The Physcomitrella genome reveals evolutionary insights into the conquest of land by plants.</title>
        <authorList>
            <person name="Rensing S."/>
            <person name="Lang D."/>
            <person name="Zimmer A."/>
            <person name="Terry A."/>
            <person name="Salamov A."/>
            <person name="Shapiro H."/>
            <person name="Nishiyama T."/>
            <person name="Perroud P.-F."/>
            <person name="Lindquist E."/>
            <person name="Kamisugi Y."/>
            <person name="Tanahashi T."/>
            <person name="Sakakibara K."/>
            <person name="Fujita T."/>
            <person name="Oishi K."/>
            <person name="Shin-I T."/>
            <person name="Kuroki Y."/>
            <person name="Toyoda A."/>
            <person name="Suzuki Y."/>
            <person name="Hashimoto A."/>
            <person name="Yamaguchi K."/>
            <person name="Sugano A."/>
            <person name="Kohara Y."/>
            <person name="Fujiyama A."/>
            <person name="Anterola A."/>
            <person name="Aoki S."/>
            <person name="Ashton N."/>
            <person name="Barbazuk W.B."/>
            <person name="Barker E."/>
            <person name="Bennetzen J."/>
            <person name="Bezanilla M."/>
            <person name="Blankenship R."/>
            <person name="Cho S.H."/>
            <person name="Dutcher S."/>
            <person name="Estelle M."/>
            <person name="Fawcett J.A."/>
            <person name="Gundlach H."/>
            <person name="Hanada K."/>
            <person name="Heyl A."/>
            <person name="Hicks K.A."/>
            <person name="Hugh J."/>
            <person name="Lohr M."/>
            <person name="Mayer K."/>
            <person name="Melkozernov A."/>
            <person name="Murata T."/>
            <person name="Nelson D."/>
            <person name="Pils B."/>
            <person name="Prigge M."/>
            <person name="Reiss B."/>
            <person name="Renner T."/>
            <person name="Rombauts S."/>
            <person name="Rushton P."/>
            <person name="Sanderfoot A."/>
            <person name="Schween G."/>
            <person name="Shiu S.-H."/>
            <person name="Stueber K."/>
            <person name="Theodoulou F.L."/>
            <person name="Tu H."/>
            <person name="Van de Peer Y."/>
            <person name="Verrier P.J."/>
            <person name="Waters E."/>
            <person name="Wood A."/>
            <person name="Yang L."/>
            <person name="Cove D."/>
            <person name="Cuming A."/>
            <person name="Hasebe M."/>
            <person name="Lucas S."/>
            <person name="Mishler D.B."/>
            <person name="Reski R."/>
            <person name="Grigoriev I."/>
            <person name="Quatrano R.S."/>
            <person name="Boore J.L."/>
        </authorList>
    </citation>
    <scope>NUCLEOTIDE SEQUENCE [LARGE SCALE GENOMIC DNA]</scope>
    <source>
        <strain evidence="2 3">cv. Gransden 2004</strain>
    </source>
</reference>
<dbReference type="Proteomes" id="UP000006727">
    <property type="component" value="Chromosome 3"/>
</dbReference>
<organism evidence="1">
    <name type="scientific">Physcomitrium patens</name>
    <name type="common">Spreading-leaved earth moss</name>
    <name type="synonym">Physcomitrella patens</name>
    <dbReference type="NCBI Taxonomy" id="3218"/>
    <lineage>
        <taxon>Eukaryota</taxon>
        <taxon>Viridiplantae</taxon>
        <taxon>Streptophyta</taxon>
        <taxon>Embryophyta</taxon>
        <taxon>Bryophyta</taxon>
        <taxon>Bryophytina</taxon>
        <taxon>Bryopsida</taxon>
        <taxon>Funariidae</taxon>
        <taxon>Funariales</taxon>
        <taxon>Funariaceae</taxon>
        <taxon>Physcomitrium</taxon>
    </lineage>
</organism>
<sequence length="52" mass="6140">MIDMRISHYSYSVSQLHRRKVSLTCVYNLLKNRPSMKDIVMLSHNDKCRGIT</sequence>
<keyword evidence="3" id="KW-1185">Reference proteome</keyword>
<protein>
    <submittedName>
        <fullName evidence="1 2">Uncharacterized protein</fullName>
    </submittedName>
</protein>
<dbReference type="InParanoid" id="A0A2K1KX02"/>
<accession>A0A2K1KX02</accession>
<reference evidence="1 3" key="2">
    <citation type="journal article" date="2018" name="Plant J.">
        <title>The Physcomitrella patens chromosome-scale assembly reveals moss genome structure and evolution.</title>
        <authorList>
            <person name="Lang D."/>
            <person name="Ullrich K.K."/>
            <person name="Murat F."/>
            <person name="Fuchs J."/>
            <person name="Jenkins J."/>
            <person name="Haas F.B."/>
            <person name="Piednoel M."/>
            <person name="Gundlach H."/>
            <person name="Van Bel M."/>
            <person name="Meyberg R."/>
            <person name="Vives C."/>
            <person name="Morata J."/>
            <person name="Symeonidi A."/>
            <person name="Hiss M."/>
            <person name="Muchero W."/>
            <person name="Kamisugi Y."/>
            <person name="Saleh O."/>
            <person name="Blanc G."/>
            <person name="Decker E.L."/>
            <person name="van Gessel N."/>
            <person name="Grimwood J."/>
            <person name="Hayes R.D."/>
            <person name="Graham S.W."/>
            <person name="Gunter L.E."/>
            <person name="McDaniel S.F."/>
            <person name="Hoernstein S.N.W."/>
            <person name="Larsson A."/>
            <person name="Li F.W."/>
            <person name="Perroud P.F."/>
            <person name="Phillips J."/>
            <person name="Ranjan P."/>
            <person name="Rokshar D.S."/>
            <person name="Rothfels C.J."/>
            <person name="Schneider L."/>
            <person name="Shu S."/>
            <person name="Stevenson D.W."/>
            <person name="Thummler F."/>
            <person name="Tillich M."/>
            <person name="Villarreal Aguilar J.C."/>
            <person name="Widiez T."/>
            <person name="Wong G.K."/>
            <person name="Wymore A."/>
            <person name="Zhang Y."/>
            <person name="Zimmer A.D."/>
            <person name="Quatrano R.S."/>
            <person name="Mayer K.F.X."/>
            <person name="Goodstein D."/>
            <person name="Casacuberta J.M."/>
            <person name="Vandepoele K."/>
            <person name="Reski R."/>
            <person name="Cuming A.C."/>
            <person name="Tuskan G.A."/>
            <person name="Maumus F."/>
            <person name="Salse J."/>
            <person name="Schmutz J."/>
            <person name="Rensing S.A."/>
        </authorList>
    </citation>
    <scope>NUCLEOTIDE SEQUENCE [LARGE SCALE GENOMIC DNA]</scope>
    <source>
        <strain evidence="2 3">cv. Gransden 2004</strain>
    </source>
</reference>
<evidence type="ECO:0000313" key="1">
    <source>
        <dbReference type="EMBL" id="PNR58308.1"/>
    </source>
</evidence>
<gene>
    <name evidence="1" type="ORF">PHYPA_005303</name>
</gene>
<proteinExistence type="predicted"/>
<evidence type="ECO:0000313" key="3">
    <source>
        <dbReference type="Proteomes" id="UP000006727"/>
    </source>
</evidence>
<name>A0A2K1KX02_PHYPA</name>
<dbReference type="AlphaFoldDB" id="A0A2K1KX02"/>
<dbReference type="EMBL" id="ABEU02000003">
    <property type="protein sequence ID" value="PNR58308.1"/>
    <property type="molecule type" value="Genomic_DNA"/>
</dbReference>
<dbReference type="Gramene" id="Pp3c3_33080V3.1">
    <property type="protein sequence ID" value="PAC:32940231.CDS.1"/>
    <property type="gene ID" value="Pp3c3_33080"/>
</dbReference>
<evidence type="ECO:0000313" key="2">
    <source>
        <dbReference type="EnsemblPlants" id="PAC:32940231.CDS.1"/>
    </source>
</evidence>
<reference evidence="2" key="3">
    <citation type="submission" date="2020-12" db="UniProtKB">
        <authorList>
            <consortium name="EnsemblPlants"/>
        </authorList>
    </citation>
    <scope>IDENTIFICATION</scope>
</reference>